<gene>
    <name evidence="6" type="ORF">PC110_g691</name>
    <name evidence="1" type="ORF">PC113_g4089</name>
    <name evidence="2" type="ORF">PC115_g3909</name>
    <name evidence="3" type="ORF">PC117_g790</name>
    <name evidence="4" type="ORF">PC118_g3524</name>
    <name evidence="5" type="ORF">PC129_g2578</name>
</gene>
<dbReference type="EMBL" id="RCMG01000067">
    <property type="protein sequence ID" value="KAG2865034.1"/>
    <property type="molecule type" value="Genomic_DNA"/>
</dbReference>
<dbReference type="EMBL" id="RCMV01000048">
    <property type="protein sequence ID" value="KAG3226832.1"/>
    <property type="molecule type" value="Genomic_DNA"/>
</dbReference>
<dbReference type="Proteomes" id="UP000774804">
    <property type="component" value="Unassembled WGS sequence"/>
</dbReference>
<dbReference type="Proteomes" id="UP000736787">
    <property type="component" value="Unassembled WGS sequence"/>
</dbReference>
<dbReference type="OrthoDB" id="119276at2759"/>
<dbReference type="EMBL" id="RCMK01000008">
    <property type="protein sequence ID" value="KAG2954958.1"/>
    <property type="molecule type" value="Genomic_DNA"/>
</dbReference>
<protein>
    <submittedName>
        <fullName evidence="6">Uncharacterized protein</fullName>
    </submittedName>
</protein>
<evidence type="ECO:0000313" key="4">
    <source>
        <dbReference type="EMBL" id="KAG2994424.1"/>
    </source>
</evidence>
<organism evidence="6 7">
    <name type="scientific">Phytophthora cactorum</name>
    <dbReference type="NCBI Taxonomy" id="29920"/>
    <lineage>
        <taxon>Eukaryota</taxon>
        <taxon>Sar</taxon>
        <taxon>Stramenopiles</taxon>
        <taxon>Oomycota</taxon>
        <taxon>Peronosporomycetes</taxon>
        <taxon>Peronosporales</taxon>
        <taxon>Peronosporaceae</taxon>
        <taxon>Phytophthora</taxon>
    </lineage>
</organism>
<dbReference type="Proteomes" id="UP000735874">
    <property type="component" value="Unassembled WGS sequence"/>
</dbReference>
<dbReference type="AlphaFoldDB" id="A0A329T4U0"/>
<dbReference type="Proteomes" id="UP000697107">
    <property type="component" value="Unassembled WGS sequence"/>
</dbReference>
<name>A0A329T4U0_9STRA</name>
<reference evidence="6 7" key="1">
    <citation type="submission" date="2018-01" db="EMBL/GenBank/DDBJ databases">
        <title>Draft genome of the strawberry crown rot pathogen Phytophthora cactorum.</title>
        <authorList>
            <person name="Armitage A.D."/>
            <person name="Lysoe E."/>
            <person name="Nellist C.F."/>
            <person name="Harrison R.J."/>
            <person name="Brurberg M.B."/>
        </authorList>
    </citation>
    <scope>NUCLEOTIDE SEQUENCE [LARGE SCALE GENOMIC DNA]</scope>
    <source>
        <strain evidence="6 7">10300</strain>
    </source>
</reference>
<evidence type="ECO:0000313" key="1">
    <source>
        <dbReference type="EMBL" id="KAG2865034.1"/>
    </source>
</evidence>
<evidence type="ECO:0000313" key="5">
    <source>
        <dbReference type="EMBL" id="KAG3226832.1"/>
    </source>
</evidence>
<dbReference type="Proteomes" id="UP000760860">
    <property type="component" value="Unassembled WGS sequence"/>
</dbReference>
<accession>A0A329T4U0</accession>
<comment type="caution">
    <text evidence="6">The sequence shown here is derived from an EMBL/GenBank/DDBJ whole genome shotgun (WGS) entry which is preliminary data.</text>
</comment>
<proteinExistence type="predicted"/>
<evidence type="ECO:0000313" key="7">
    <source>
        <dbReference type="Proteomes" id="UP000251314"/>
    </source>
</evidence>
<evidence type="ECO:0000313" key="2">
    <source>
        <dbReference type="EMBL" id="KAG2938060.1"/>
    </source>
</evidence>
<keyword evidence="7" id="KW-1185">Reference proteome</keyword>
<sequence>MAHSPAEIEERWGFLAPWCELLNSRLEYENFSYDLDVWDRRKYSIGLKLEDEELETNLASLERVREALALLAAVAHVDHAAAKYLLDKY</sequence>
<dbReference type="VEuPathDB" id="FungiDB:PC110_g691"/>
<dbReference type="EMBL" id="RCMI01000069">
    <property type="protein sequence ID" value="KAG2938060.1"/>
    <property type="molecule type" value="Genomic_DNA"/>
</dbReference>
<evidence type="ECO:0000313" key="3">
    <source>
        <dbReference type="EMBL" id="KAG2954958.1"/>
    </source>
</evidence>
<dbReference type="EMBL" id="MJFZ01000007">
    <property type="protein sequence ID" value="RAW43146.1"/>
    <property type="molecule type" value="Genomic_DNA"/>
</dbReference>
<dbReference type="EMBL" id="RCML01000060">
    <property type="protein sequence ID" value="KAG2994424.1"/>
    <property type="molecule type" value="Genomic_DNA"/>
</dbReference>
<dbReference type="Proteomes" id="UP000251314">
    <property type="component" value="Unassembled WGS sequence"/>
</dbReference>
<reference evidence="1" key="2">
    <citation type="submission" date="2018-10" db="EMBL/GenBank/DDBJ databases">
        <title>Effector identification in a new, highly contiguous assembly of the strawberry crown rot pathogen Phytophthora cactorum.</title>
        <authorList>
            <person name="Armitage A.D."/>
            <person name="Nellist C.F."/>
            <person name="Bates H."/>
            <person name="Vickerstaff R.J."/>
            <person name="Harrison R.J."/>
        </authorList>
    </citation>
    <scope>NUCLEOTIDE SEQUENCE</scope>
    <source>
        <strain evidence="1">15-7</strain>
        <strain evidence="2">4032</strain>
        <strain evidence="3">4040</strain>
        <strain evidence="4">P415</strain>
        <strain evidence="5">P421</strain>
    </source>
</reference>
<evidence type="ECO:0000313" key="6">
    <source>
        <dbReference type="EMBL" id="RAW43146.1"/>
    </source>
</evidence>